<dbReference type="Proteomes" id="UP000053825">
    <property type="component" value="Unassembled WGS sequence"/>
</dbReference>
<organism evidence="1 2">
    <name type="scientific">Habropoda laboriosa</name>
    <dbReference type="NCBI Taxonomy" id="597456"/>
    <lineage>
        <taxon>Eukaryota</taxon>
        <taxon>Metazoa</taxon>
        <taxon>Ecdysozoa</taxon>
        <taxon>Arthropoda</taxon>
        <taxon>Hexapoda</taxon>
        <taxon>Insecta</taxon>
        <taxon>Pterygota</taxon>
        <taxon>Neoptera</taxon>
        <taxon>Endopterygota</taxon>
        <taxon>Hymenoptera</taxon>
        <taxon>Apocrita</taxon>
        <taxon>Aculeata</taxon>
        <taxon>Apoidea</taxon>
        <taxon>Anthophila</taxon>
        <taxon>Apidae</taxon>
        <taxon>Habropoda</taxon>
    </lineage>
</organism>
<proteinExistence type="predicted"/>
<name>A0A0L7R3A2_9HYME</name>
<dbReference type="EMBL" id="KQ414663">
    <property type="protein sequence ID" value="KOC65342.1"/>
    <property type="molecule type" value="Genomic_DNA"/>
</dbReference>
<evidence type="ECO:0000313" key="2">
    <source>
        <dbReference type="Proteomes" id="UP000053825"/>
    </source>
</evidence>
<evidence type="ECO:0000313" key="1">
    <source>
        <dbReference type="EMBL" id="KOC65342.1"/>
    </source>
</evidence>
<sequence length="51" mass="5711">GQSTIDIKEFSSGIVSLESLGEPPMYRERLGGIKGMIRYLFPVIQPSRRVT</sequence>
<keyword evidence="2" id="KW-1185">Reference proteome</keyword>
<feature type="non-terminal residue" evidence="1">
    <location>
        <position position="1"/>
    </location>
</feature>
<dbReference type="AlphaFoldDB" id="A0A0L7R3A2"/>
<gene>
    <name evidence="1" type="ORF">WH47_09921</name>
</gene>
<reference evidence="1 2" key="1">
    <citation type="submission" date="2015-07" db="EMBL/GenBank/DDBJ databases">
        <title>The genome of Habropoda laboriosa.</title>
        <authorList>
            <person name="Pan H."/>
            <person name="Kapheim K."/>
        </authorList>
    </citation>
    <scope>NUCLEOTIDE SEQUENCE [LARGE SCALE GENOMIC DNA]</scope>
    <source>
        <strain evidence="1">0110345459</strain>
    </source>
</reference>
<protein>
    <submittedName>
        <fullName evidence="1">Uncharacterized protein</fullName>
    </submittedName>
</protein>
<accession>A0A0L7R3A2</accession>